<dbReference type="InterPro" id="IPR007110">
    <property type="entry name" value="Ig-like_dom"/>
</dbReference>
<reference evidence="10 11" key="1">
    <citation type="submission" date="2024-06" db="EMBL/GenBank/DDBJ databases">
        <title>A chromosome-level genome assembly of beet webworm, Loxostege sticticalis.</title>
        <authorList>
            <person name="Zhang Y."/>
        </authorList>
    </citation>
    <scope>NUCLEOTIDE SEQUENCE [LARGE SCALE GENOMIC DNA]</scope>
    <source>
        <strain evidence="10">AQ026</strain>
        <tissue evidence="10">Whole body</tissue>
    </source>
</reference>
<dbReference type="InterPro" id="IPR036116">
    <property type="entry name" value="FN3_sf"/>
</dbReference>
<dbReference type="CDD" id="cd00063">
    <property type="entry name" value="FN3"/>
    <property type="match status" value="1"/>
</dbReference>
<name>A0ABR3HGA2_LOXSC</name>
<evidence type="ECO:0000256" key="2">
    <source>
        <dbReference type="ARBA" id="ARBA00022692"/>
    </source>
</evidence>
<dbReference type="Pfam" id="PF07686">
    <property type="entry name" value="V-set"/>
    <property type="match status" value="1"/>
</dbReference>
<dbReference type="SMART" id="SM00409">
    <property type="entry name" value="IG"/>
    <property type="match status" value="5"/>
</dbReference>
<evidence type="ECO:0000259" key="8">
    <source>
        <dbReference type="PROSITE" id="PS50835"/>
    </source>
</evidence>
<dbReference type="InterPro" id="IPR003598">
    <property type="entry name" value="Ig_sub2"/>
</dbReference>
<dbReference type="InterPro" id="IPR013162">
    <property type="entry name" value="CD80_C2-set"/>
</dbReference>
<evidence type="ECO:0008006" key="12">
    <source>
        <dbReference type="Google" id="ProtNLM"/>
    </source>
</evidence>
<dbReference type="InterPro" id="IPR036179">
    <property type="entry name" value="Ig-like_dom_sf"/>
</dbReference>
<dbReference type="InterPro" id="IPR003599">
    <property type="entry name" value="Ig_sub"/>
</dbReference>
<keyword evidence="3 7" id="KW-1133">Transmembrane helix</keyword>
<sequence>MPVHFPTAHVQGVLGKKAALPCDIQPLAAGDHVSMVLWFKEADGEPLYSYDVRGRLASQPKLWSSPTVFGTRAYFRAAANPAVLFLDSVGPTDAGVYRCRVDFKNSPTRNSRLNFTVITPPNRPVIMDAKTRDQTRLLEPYNEGDTLELICEVYGGDPRPRLTWYLENTVIDDSFTYRADGATVNALTFPSVGRQHLNARLVCQASNTNLAPPETKLLILDVNLRPLTVQILNKSGQVSADRRYEVECKTTGSRPDAVVTWWKGSRQLKRSAKNFSENNATISILSLVPMAEDHDRFLVCRAENPRVADSVIEDRWQLNVHYVPIVSLKLGTSLNPKFIKEGDDVYFECSVKANPKNHRLTWYKGTKEIHHNASAGIILSDQSLVLQVVSRTCAGDYSCLASNSEGSATSNPVSLQIRYAPLCKMSNEGEVFGALKQETVQLHCEVDSSPPPTSFSWTFNSSGEQIQIPAKYYTASGYTSTLRYTPSSDMDFGTISCAASNSVGKQGVPCLYKLIAAGHPTSLQNCTVLNHSFAGLQVDCIEGFDGGLPQVFYMEVYELPSMIVRANVTSNSTPTFEVPGLDSYSSYALVLYAVNAKGRGEASTLYTVALRSPDKYTGVSTSIPLSPMLVSLLAVIALLCTGVCGVITALYRRHSARRLNRVKQPPSSALYIEHSVDSLSKEHMNTYCGSPKLEYCSQYELKIEGEIEETDPDIIPCHYDKKSIGDFSKLPTPGTDTDTSRIFSDRSSGFPTSASSSSISVVNRGVCARGADIAAARALAQHVRESCI</sequence>
<dbReference type="PANTHER" id="PTHR23278:SF28">
    <property type="entry name" value="SIDESTEP IV, ISOFORM C"/>
    <property type="match status" value="1"/>
</dbReference>
<feature type="domain" description="Ig-like" evidence="8">
    <location>
        <begin position="324"/>
        <end position="414"/>
    </location>
</feature>
<proteinExistence type="predicted"/>
<evidence type="ECO:0000256" key="5">
    <source>
        <dbReference type="ARBA" id="ARBA00023157"/>
    </source>
</evidence>
<feature type="transmembrane region" description="Helical" evidence="7">
    <location>
        <begin position="628"/>
        <end position="651"/>
    </location>
</feature>
<keyword evidence="11" id="KW-1185">Reference proteome</keyword>
<feature type="region of interest" description="Disordered" evidence="6">
    <location>
        <begin position="728"/>
        <end position="754"/>
    </location>
</feature>
<dbReference type="SUPFAM" id="SSF48726">
    <property type="entry name" value="Immunoglobulin"/>
    <property type="match status" value="5"/>
</dbReference>
<keyword evidence="4 7" id="KW-0472">Membrane</keyword>
<evidence type="ECO:0000256" key="4">
    <source>
        <dbReference type="ARBA" id="ARBA00023136"/>
    </source>
</evidence>
<feature type="domain" description="Ig-like" evidence="8">
    <location>
        <begin position="2"/>
        <end position="116"/>
    </location>
</feature>
<accession>A0ABR3HGA2</accession>
<keyword evidence="5" id="KW-1015">Disulfide bond</keyword>
<organism evidence="10 11">
    <name type="scientific">Loxostege sticticalis</name>
    <name type="common">Beet webworm moth</name>
    <dbReference type="NCBI Taxonomy" id="481309"/>
    <lineage>
        <taxon>Eukaryota</taxon>
        <taxon>Metazoa</taxon>
        <taxon>Ecdysozoa</taxon>
        <taxon>Arthropoda</taxon>
        <taxon>Hexapoda</taxon>
        <taxon>Insecta</taxon>
        <taxon>Pterygota</taxon>
        <taxon>Neoptera</taxon>
        <taxon>Endopterygota</taxon>
        <taxon>Lepidoptera</taxon>
        <taxon>Glossata</taxon>
        <taxon>Ditrysia</taxon>
        <taxon>Pyraloidea</taxon>
        <taxon>Crambidae</taxon>
        <taxon>Pyraustinae</taxon>
        <taxon>Loxostege</taxon>
    </lineage>
</organism>
<evidence type="ECO:0000313" key="11">
    <source>
        <dbReference type="Proteomes" id="UP001549920"/>
    </source>
</evidence>
<feature type="domain" description="Ig-like" evidence="8">
    <location>
        <begin position="226"/>
        <end position="319"/>
    </location>
</feature>
<gene>
    <name evidence="10" type="ORF">ABMA27_007672</name>
</gene>
<dbReference type="PANTHER" id="PTHR23278">
    <property type="entry name" value="SIDESTEP PROTEIN"/>
    <property type="match status" value="1"/>
</dbReference>
<feature type="domain" description="Ig-like" evidence="8">
    <location>
        <begin position="124"/>
        <end position="219"/>
    </location>
</feature>
<evidence type="ECO:0000313" key="10">
    <source>
        <dbReference type="EMBL" id="KAL0869438.1"/>
    </source>
</evidence>
<dbReference type="Pfam" id="PF08205">
    <property type="entry name" value="C2-set_2"/>
    <property type="match status" value="1"/>
</dbReference>
<comment type="subcellular location">
    <subcellularLocation>
        <location evidence="1">Membrane</location>
        <topology evidence="1">Single-pass membrane protein</topology>
    </subcellularLocation>
</comment>
<dbReference type="InterPro" id="IPR003961">
    <property type="entry name" value="FN3_dom"/>
</dbReference>
<feature type="domain" description="Ig-like" evidence="8">
    <location>
        <begin position="421"/>
        <end position="502"/>
    </location>
</feature>
<dbReference type="EMBL" id="JBEUOH010000020">
    <property type="protein sequence ID" value="KAL0869438.1"/>
    <property type="molecule type" value="Genomic_DNA"/>
</dbReference>
<dbReference type="Pfam" id="PF13927">
    <property type="entry name" value="Ig_3"/>
    <property type="match status" value="3"/>
</dbReference>
<evidence type="ECO:0000259" key="9">
    <source>
        <dbReference type="PROSITE" id="PS50853"/>
    </source>
</evidence>
<dbReference type="CDD" id="cd00096">
    <property type="entry name" value="Ig"/>
    <property type="match status" value="2"/>
</dbReference>
<evidence type="ECO:0000256" key="7">
    <source>
        <dbReference type="SAM" id="Phobius"/>
    </source>
</evidence>
<dbReference type="Gene3D" id="2.60.40.10">
    <property type="entry name" value="Immunoglobulins"/>
    <property type="match status" value="5"/>
</dbReference>
<feature type="domain" description="Fibronectin type-III" evidence="9">
    <location>
        <begin position="519"/>
        <end position="613"/>
    </location>
</feature>
<comment type="caution">
    <text evidence="10">The sequence shown here is derived from an EMBL/GenBank/DDBJ whole genome shotgun (WGS) entry which is preliminary data.</text>
</comment>
<dbReference type="InterPro" id="IPR013106">
    <property type="entry name" value="Ig_V-set"/>
</dbReference>
<feature type="compositionally biased region" description="Polar residues" evidence="6">
    <location>
        <begin position="734"/>
        <end position="746"/>
    </location>
</feature>
<evidence type="ECO:0000256" key="6">
    <source>
        <dbReference type="SAM" id="MobiDB-lite"/>
    </source>
</evidence>
<dbReference type="PROSITE" id="PS50853">
    <property type="entry name" value="FN3"/>
    <property type="match status" value="1"/>
</dbReference>
<evidence type="ECO:0000256" key="1">
    <source>
        <dbReference type="ARBA" id="ARBA00004167"/>
    </source>
</evidence>
<dbReference type="SUPFAM" id="SSF49265">
    <property type="entry name" value="Fibronectin type III"/>
    <property type="match status" value="1"/>
</dbReference>
<protein>
    <recommendedName>
        <fullName evidence="12">Nephrin/kirre</fullName>
    </recommendedName>
</protein>
<dbReference type="Proteomes" id="UP001549920">
    <property type="component" value="Unassembled WGS sequence"/>
</dbReference>
<evidence type="ECO:0000256" key="3">
    <source>
        <dbReference type="ARBA" id="ARBA00022989"/>
    </source>
</evidence>
<keyword evidence="2 7" id="KW-0812">Transmembrane</keyword>
<dbReference type="PROSITE" id="PS50835">
    <property type="entry name" value="IG_LIKE"/>
    <property type="match status" value="5"/>
</dbReference>
<dbReference type="SMART" id="SM00408">
    <property type="entry name" value="IGc2"/>
    <property type="match status" value="4"/>
</dbReference>
<dbReference type="InterPro" id="IPR013783">
    <property type="entry name" value="Ig-like_fold"/>
</dbReference>